<dbReference type="Pfam" id="PF00057">
    <property type="entry name" value="Ldl_recept_a"/>
    <property type="match status" value="1"/>
</dbReference>
<gene>
    <name evidence="3" type="primary">ORF35664</name>
</gene>
<name>A0A0B6YUS6_9EUPU</name>
<reference evidence="3" key="1">
    <citation type="submission" date="2014-12" db="EMBL/GenBank/DDBJ databases">
        <title>Insight into the proteome of Arion vulgaris.</title>
        <authorList>
            <person name="Aradska J."/>
            <person name="Bulat T."/>
            <person name="Smidak R."/>
            <person name="Sarate P."/>
            <person name="Gangsoo J."/>
            <person name="Sialana F."/>
            <person name="Bilban M."/>
            <person name="Lubec G."/>
        </authorList>
    </citation>
    <scope>NUCLEOTIDE SEQUENCE</scope>
    <source>
        <tissue evidence="3">Skin</tissue>
    </source>
</reference>
<proteinExistence type="predicted"/>
<feature type="non-terminal residue" evidence="3">
    <location>
        <position position="112"/>
    </location>
</feature>
<dbReference type="PROSITE" id="PS50068">
    <property type="entry name" value="LDLRA_2"/>
    <property type="match status" value="1"/>
</dbReference>
<keyword evidence="1 2" id="KW-1015">Disulfide bond</keyword>
<evidence type="ECO:0000313" key="3">
    <source>
        <dbReference type="EMBL" id="CEK59245.1"/>
    </source>
</evidence>
<dbReference type="PRINTS" id="PR00261">
    <property type="entry name" value="LDLRECEPTOR"/>
</dbReference>
<dbReference type="EMBL" id="HACG01012380">
    <property type="protein sequence ID" value="CEK59245.1"/>
    <property type="molecule type" value="Transcribed_RNA"/>
</dbReference>
<evidence type="ECO:0000256" key="1">
    <source>
        <dbReference type="ARBA" id="ARBA00023157"/>
    </source>
</evidence>
<protein>
    <submittedName>
        <fullName evidence="3">Uncharacterized protein</fullName>
    </submittedName>
</protein>
<feature type="non-terminal residue" evidence="3">
    <location>
        <position position="1"/>
    </location>
</feature>
<dbReference type="InterPro" id="IPR036055">
    <property type="entry name" value="LDL_receptor-like_sf"/>
</dbReference>
<evidence type="ECO:0000256" key="2">
    <source>
        <dbReference type="PROSITE-ProRule" id="PRU00124"/>
    </source>
</evidence>
<dbReference type="AlphaFoldDB" id="A0A0B6YUS6"/>
<feature type="disulfide bond" evidence="2">
    <location>
        <begin position="51"/>
        <end position="63"/>
    </location>
</feature>
<sequence length="112" mass="12450">CFAYRNRCGLFHTIFDDHWPTLLNCSHFPDSPDASVCIGYHEAREQEITECAKGEVKCGNDRCIKTSWMCDGFQDCDDNLDEAHCATCSSHELMCSPASSLCINKTQGCDGS</sequence>
<dbReference type="SUPFAM" id="SSF63501">
    <property type="entry name" value="Frizzled cysteine-rich domain"/>
    <property type="match status" value="1"/>
</dbReference>
<organism evidence="3">
    <name type="scientific">Arion vulgaris</name>
    <dbReference type="NCBI Taxonomy" id="1028688"/>
    <lineage>
        <taxon>Eukaryota</taxon>
        <taxon>Metazoa</taxon>
        <taxon>Spiralia</taxon>
        <taxon>Lophotrochozoa</taxon>
        <taxon>Mollusca</taxon>
        <taxon>Gastropoda</taxon>
        <taxon>Heterobranchia</taxon>
        <taxon>Euthyneura</taxon>
        <taxon>Panpulmonata</taxon>
        <taxon>Eupulmonata</taxon>
        <taxon>Stylommatophora</taxon>
        <taxon>Helicina</taxon>
        <taxon>Arionoidea</taxon>
        <taxon>Arionidae</taxon>
        <taxon>Arion</taxon>
    </lineage>
</organism>
<dbReference type="SMART" id="SM00192">
    <property type="entry name" value="LDLa"/>
    <property type="match status" value="1"/>
</dbReference>
<feature type="disulfide bond" evidence="2">
    <location>
        <begin position="58"/>
        <end position="76"/>
    </location>
</feature>
<dbReference type="SUPFAM" id="SSF57424">
    <property type="entry name" value="LDL receptor-like module"/>
    <property type="match status" value="1"/>
</dbReference>
<dbReference type="Gene3D" id="4.10.400.10">
    <property type="entry name" value="Low-density Lipoprotein Receptor"/>
    <property type="match status" value="1"/>
</dbReference>
<accession>A0A0B6YUS6</accession>
<dbReference type="InterPro" id="IPR036790">
    <property type="entry name" value="Frizzled_dom_sf"/>
</dbReference>
<dbReference type="CDD" id="cd00112">
    <property type="entry name" value="LDLa"/>
    <property type="match status" value="1"/>
</dbReference>
<feature type="disulfide bond" evidence="2">
    <location>
        <begin position="70"/>
        <end position="85"/>
    </location>
</feature>
<dbReference type="InterPro" id="IPR002172">
    <property type="entry name" value="LDrepeatLR_classA_rpt"/>
</dbReference>